<dbReference type="AlphaFoldDB" id="A0A5N0UYL7"/>
<evidence type="ECO:0000256" key="2">
    <source>
        <dbReference type="ARBA" id="ARBA00023002"/>
    </source>
</evidence>
<accession>A0A5N0UYL7</accession>
<dbReference type="PANTHER" id="PTHR43008">
    <property type="entry name" value="BENZIL REDUCTASE"/>
    <property type="match status" value="1"/>
</dbReference>
<dbReference type="GO" id="GO:0050664">
    <property type="term" value="F:oxidoreductase activity, acting on NAD(P)H, oxygen as acceptor"/>
    <property type="evidence" value="ECO:0007669"/>
    <property type="project" value="TreeGrafter"/>
</dbReference>
<dbReference type="Gene3D" id="3.40.50.720">
    <property type="entry name" value="NAD(P)-binding Rossmann-like Domain"/>
    <property type="match status" value="1"/>
</dbReference>
<dbReference type="InterPro" id="IPR036291">
    <property type="entry name" value="NAD(P)-bd_dom_sf"/>
</dbReference>
<dbReference type="RefSeq" id="WP_144751506.1">
    <property type="nucleotide sequence ID" value="NZ_VMNW02000051.1"/>
</dbReference>
<dbReference type="EMBL" id="VMNW02000051">
    <property type="protein sequence ID" value="KAA9156190.1"/>
    <property type="molecule type" value="Genomic_DNA"/>
</dbReference>
<keyword evidence="2" id="KW-0560">Oxidoreductase</keyword>
<reference evidence="3" key="1">
    <citation type="submission" date="2019-09" db="EMBL/GenBank/DDBJ databases">
        <authorList>
            <person name="Teo W.F.A."/>
            <person name="Duangmal K."/>
        </authorList>
    </citation>
    <scope>NUCLEOTIDE SEQUENCE [LARGE SCALE GENOMIC DNA]</scope>
    <source>
        <strain evidence="3">K81G1</strain>
    </source>
</reference>
<sequence length="268" mass="27413">MTTVGVVTGAGRGMGLACAERMAGTVDELLLVDLDEAAAKEAAGQLGGRAYVLDITDADGLRGLAERVAGLGTLRAVAHAAGISPSMADWRRIFEVDFVATARLAETLRPLATAGTAMVCFASMAPLLDPTVPPPGALAALDEPLDPGLTGRLREALGESIEDTGTAYSWAKRGVHRFVRQEAVRLGPAGARICSVSPGIIDTPQGRQEAGEHPSMAALVERTPLARRGQAAEVAAVVAFALSAEASFVNGIDIPVDGGVLAALGAAR</sequence>
<name>A0A5N0UYL7_9PSEU</name>
<dbReference type="OrthoDB" id="9803333at2"/>
<evidence type="ECO:0000256" key="1">
    <source>
        <dbReference type="ARBA" id="ARBA00006484"/>
    </source>
</evidence>
<dbReference type="Pfam" id="PF13561">
    <property type="entry name" value="adh_short_C2"/>
    <property type="match status" value="2"/>
</dbReference>
<dbReference type="PANTHER" id="PTHR43008:SF4">
    <property type="entry name" value="CHAIN DEHYDROGENASE, PUTATIVE (AFU_ORTHOLOGUE AFUA_4G08710)-RELATED"/>
    <property type="match status" value="1"/>
</dbReference>
<dbReference type="SUPFAM" id="SSF51735">
    <property type="entry name" value="NAD(P)-binding Rossmann-fold domains"/>
    <property type="match status" value="1"/>
</dbReference>
<dbReference type="Proteomes" id="UP000319769">
    <property type="component" value="Unassembled WGS sequence"/>
</dbReference>
<evidence type="ECO:0000313" key="4">
    <source>
        <dbReference type="Proteomes" id="UP000319769"/>
    </source>
</evidence>
<comment type="similarity">
    <text evidence="1">Belongs to the short-chain dehydrogenases/reductases (SDR) family.</text>
</comment>
<protein>
    <submittedName>
        <fullName evidence="3">SDR family oxidoreductase</fullName>
    </submittedName>
</protein>
<keyword evidence="4" id="KW-1185">Reference proteome</keyword>
<evidence type="ECO:0000313" key="3">
    <source>
        <dbReference type="EMBL" id="KAA9156190.1"/>
    </source>
</evidence>
<dbReference type="CDD" id="cd05233">
    <property type="entry name" value="SDR_c"/>
    <property type="match status" value="1"/>
</dbReference>
<organism evidence="3 4">
    <name type="scientific">Amycolatopsis acidicola</name>
    <dbReference type="NCBI Taxonomy" id="2596893"/>
    <lineage>
        <taxon>Bacteria</taxon>
        <taxon>Bacillati</taxon>
        <taxon>Actinomycetota</taxon>
        <taxon>Actinomycetes</taxon>
        <taxon>Pseudonocardiales</taxon>
        <taxon>Pseudonocardiaceae</taxon>
        <taxon>Amycolatopsis</taxon>
    </lineage>
</organism>
<dbReference type="PRINTS" id="PR00081">
    <property type="entry name" value="GDHRDH"/>
</dbReference>
<dbReference type="InterPro" id="IPR002347">
    <property type="entry name" value="SDR_fam"/>
</dbReference>
<comment type="caution">
    <text evidence="3">The sequence shown here is derived from an EMBL/GenBank/DDBJ whole genome shotgun (WGS) entry which is preliminary data.</text>
</comment>
<proteinExistence type="inferred from homology"/>
<gene>
    <name evidence="3" type="ORF">FPZ12_028085</name>
</gene>